<organism evidence="3 4">
    <name type="scientific">Candidatus Caccosoma faecigallinarum</name>
    <dbReference type="NCBI Taxonomy" id="2840720"/>
    <lineage>
        <taxon>Bacteria</taxon>
        <taxon>Bacillati</taxon>
        <taxon>Bacillota</taxon>
        <taxon>Bacillota incertae sedis</taxon>
        <taxon>Candidatus Caccosoma</taxon>
    </lineage>
</organism>
<feature type="transmembrane region" description="Helical" evidence="2">
    <location>
        <begin position="33"/>
        <end position="54"/>
    </location>
</feature>
<reference evidence="3" key="1">
    <citation type="submission" date="2020-10" db="EMBL/GenBank/DDBJ databases">
        <authorList>
            <person name="Gilroy R."/>
        </authorList>
    </citation>
    <scope>NUCLEOTIDE SEQUENCE</scope>
    <source>
        <strain evidence="3">14508</strain>
    </source>
</reference>
<feature type="non-terminal residue" evidence="3">
    <location>
        <position position="871"/>
    </location>
</feature>
<sequence length="871" mass="97813">MEPQIVLYILYGVFALIILGAFLTGIRRGLKKSLYWFITSIIFFVLFFLTMNVASQNSYNQWIKPHMSNWLIDLFDMDAEIATNPAILDQVSIIGQMVLKIVYFIGLWVVCYFISWVLWVTVFKSLLLKPKRSKEEKQKAKEAAKARGKETKQEKEIRLLKEEQKQPKVKKRRLLGGMVGLVRGAIHSFMILCFLNGIIAILPEVERSQQTASTQDTNANLSIYDYLVEKVPGLNRVLDYIEVYQDSTLNKITKIKINGKTIDLMFTDAFLSGSYQTEEGKKVKLNLTREMKNLAVIATKAYDLTNGFDMASIDFYALTLEQQNITSTILKMMSEDSFLMGSIPAVIAFGLVQDDLSKELKDLGIDNQTFKGVNWANDLLTISKMVNDVYALSETYNLKEIDYYHLDLDLVDSIFTSLSNLTVLQPSMNIATNQLLKMEEIQDIIGETQLDFSDIIWSNEIVNISQIYKDFVAVGVDSLLEDSKNENGKVNVLQALTSLSNDGHEAAQKLIDSIFNSVFVERVVPVALEYATAQIKDASIREMINFDVVGEDGWENELSTVFQLIKEMSKGGQEPFSTFNFQMIKNISVDTLLKSKLLEDASITLLVNSANGQGPLNDSIAKYIGLPDALLDKNNPAWKDRQGVAGERIDGELRKTLTPLKEILNQIEDFDDVLGSLPEMIQVVDSSITDSNVLYYSLNKAVPVLLGTDVITIPSSAYEENGLIAKEELNALFTSLKMVSFNHLIGTKLVDEELEDGTTTQKEIHVFVDNTDAVMETMMEIQDAETFFQSSILQSTASYFIQEYAGEVIVLPEGTYTNQTVVKGESEETLTISMIHQKDLASLLQSLGSLKDENGNLISFTTLQDEPEQII</sequence>
<name>A0A9D1KAB6_9FIRM</name>
<feature type="transmembrane region" description="Helical" evidence="2">
    <location>
        <begin position="174"/>
        <end position="202"/>
    </location>
</feature>
<dbReference type="EMBL" id="DVKI01000047">
    <property type="protein sequence ID" value="HIT17050.1"/>
    <property type="molecule type" value="Genomic_DNA"/>
</dbReference>
<evidence type="ECO:0000256" key="1">
    <source>
        <dbReference type="SAM" id="Coils"/>
    </source>
</evidence>
<dbReference type="AlphaFoldDB" id="A0A9D1KAB6"/>
<keyword evidence="2" id="KW-0812">Transmembrane</keyword>
<feature type="transmembrane region" description="Helical" evidence="2">
    <location>
        <begin position="101"/>
        <end position="127"/>
    </location>
</feature>
<dbReference type="Proteomes" id="UP000886893">
    <property type="component" value="Unassembled WGS sequence"/>
</dbReference>
<keyword evidence="1" id="KW-0175">Coiled coil</keyword>
<evidence type="ECO:0000313" key="4">
    <source>
        <dbReference type="Proteomes" id="UP000886893"/>
    </source>
</evidence>
<evidence type="ECO:0000256" key="2">
    <source>
        <dbReference type="SAM" id="Phobius"/>
    </source>
</evidence>
<proteinExistence type="predicted"/>
<comment type="caution">
    <text evidence="3">The sequence shown here is derived from an EMBL/GenBank/DDBJ whole genome shotgun (WGS) entry which is preliminary data.</text>
</comment>
<keyword evidence="2" id="KW-1133">Transmembrane helix</keyword>
<feature type="transmembrane region" description="Helical" evidence="2">
    <location>
        <begin position="6"/>
        <end position="26"/>
    </location>
</feature>
<feature type="coiled-coil region" evidence="1">
    <location>
        <begin position="134"/>
        <end position="163"/>
    </location>
</feature>
<reference evidence="3" key="2">
    <citation type="journal article" date="2021" name="PeerJ">
        <title>Extensive microbial diversity within the chicken gut microbiome revealed by metagenomics and culture.</title>
        <authorList>
            <person name="Gilroy R."/>
            <person name="Ravi A."/>
            <person name="Getino M."/>
            <person name="Pursley I."/>
            <person name="Horton D.L."/>
            <person name="Alikhan N.F."/>
            <person name="Baker D."/>
            <person name="Gharbi K."/>
            <person name="Hall N."/>
            <person name="Watson M."/>
            <person name="Adriaenssens E.M."/>
            <person name="Foster-Nyarko E."/>
            <person name="Jarju S."/>
            <person name="Secka A."/>
            <person name="Antonio M."/>
            <person name="Oren A."/>
            <person name="Chaudhuri R.R."/>
            <person name="La Ragione R."/>
            <person name="Hildebrand F."/>
            <person name="Pallen M.J."/>
        </authorList>
    </citation>
    <scope>NUCLEOTIDE SEQUENCE</scope>
    <source>
        <strain evidence="3">14508</strain>
    </source>
</reference>
<accession>A0A9D1KAB6</accession>
<evidence type="ECO:0000313" key="3">
    <source>
        <dbReference type="EMBL" id="HIT17050.1"/>
    </source>
</evidence>
<protein>
    <submittedName>
        <fullName evidence="3">Uncharacterized protein</fullName>
    </submittedName>
</protein>
<gene>
    <name evidence="3" type="ORF">IAD04_01545</name>
</gene>
<keyword evidence="2" id="KW-0472">Membrane</keyword>